<feature type="region of interest" description="Disordered" evidence="2">
    <location>
        <begin position="189"/>
        <end position="214"/>
    </location>
</feature>
<organism evidence="3 4">
    <name type="scientific">Cuscuta epithymum</name>
    <dbReference type="NCBI Taxonomy" id="186058"/>
    <lineage>
        <taxon>Eukaryota</taxon>
        <taxon>Viridiplantae</taxon>
        <taxon>Streptophyta</taxon>
        <taxon>Embryophyta</taxon>
        <taxon>Tracheophyta</taxon>
        <taxon>Spermatophyta</taxon>
        <taxon>Magnoliopsida</taxon>
        <taxon>eudicotyledons</taxon>
        <taxon>Gunneridae</taxon>
        <taxon>Pentapetalae</taxon>
        <taxon>asterids</taxon>
        <taxon>lamiids</taxon>
        <taxon>Solanales</taxon>
        <taxon>Convolvulaceae</taxon>
        <taxon>Cuscuteae</taxon>
        <taxon>Cuscuta</taxon>
        <taxon>Cuscuta subgen. Cuscuta</taxon>
    </lineage>
</organism>
<dbReference type="GO" id="GO:0015031">
    <property type="term" value="P:protein transport"/>
    <property type="evidence" value="ECO:0007669"/>
    <property type="project" value="InterPro"/>
</dbReference>
<comment type="caution">
    <text evidence="3">The sequence shown here is derived from an EMBL/GenBank/DDBJ whole genome shotgun (WGS) entry which is preliminary data.</text>
</comment>
<dbReference type="EMBL" id="CAMAPF010000037">
    <property type="protein sequence ID" value="CAH9082017.1"/>
    <property type="molecule type" value="Genomic_DNA"/>
</dbReference>
<evidence type="ECO:0000313" key="4">
    <source>
        <dbReference type="Proteomes" id="UP001152523"/>
    </source>
</evidence>
<gene>
    <name evidence="3" type="ORF">CEPIT_LOCUS7953</name>
</gene>
<evidence type="ECO:0000256" key="2">
    <source>
        <dbReference type="SAM" id="MobiDB-lite"/>
    </source>
</evidence>
<protein>
    <recommendedName>
        <fullName evidence="5">IST1-like protein</fullName>
    </recommendedName>
</protein>
<evidence type="ECO:0008006" key="5">
    <source>
        <dbReference type="Google" id="ProtNLM"/>
    </source>
</evidence>
<feature type="compositionally biased region" description="Basic and acidic residues" evidence="2">
    <location>
        <begin position="194"/>
        <end position="214"/>
    </location>
</feature>
<dbReference type="PANTHER" id="PTHR12161:SF16">
    <property type="entry name" value="REGULATOR OF VPS4 ACTIVITY IN THE MVB PATHWAY PROTEIN"/>
    <property type="match status" value="1"/>
</dbReference>
<sequence length="329" mass="36777">MGRRIDAFFGKNLKKSGGKFRATASLAVSRVAVLKKQRHARCSIARSDVLQLLHLSHHQRALLRVEQVIKEQNMLDVLLMVEGYCYLLLERVIQLEHQKDCPDELKEAISSLIFAASRCGDFPELQELQVLFSTKFGKEFTARAVDLRNNCGVNPKMIQKLSTRTPSYESRLMVLKEIAQENNITLKIDDTDEESTKGQKCDGNRPDRADHHIPVSDQNAEMEVNRRKYTDVADAAQAAFESAAYAAAAARAAVELSRYESGGSGGGCDCSDHSPHTPSRLHKAKSPQGGNEERDLTDTKDVNEDTVTNDFHEDKSPTTSARTKPTYRW</sequence>
<name>A0AAV0CT99_9ASTE</name>
<dbReference type="Pfam" id="PF03398">
    <property type="entry name" value="Ist1"/>
    <property type="match status" value="1"/>
</dbReference>
<dbReference type="InterPro" id="IPR005061">
    <property type="entry name" value="Ist1"/>
</dbReference>
<dbReference type="AlphaFoldDB" id="A0AAV0CT99"/>
<evidence type="ECO:0000313" key="3">
    <source>
        <dbReference type="EMBL" id="CAH9082017.1"/>
    </source>
</evidence>
<evidence type="ECO:0000256" key="1">
    <source>
        <dbReference type="ARBA" id="ARBA00005536"/>
    </source>
</evidence>
<accession>A0AAV0CT99</accession>
<feature type="region of interest" description="Disordered" evidence="2">
    <location>
        <begin position="260"/>
        <end position="329"/>
    </location>
</feature>
<reference evidence="3" key="1">
    <citation type="submission" date="2022-07" db="EMBL/GenBank/DDBJ databases">
        <authorList>
            <person name="Macas J."/>
            <person name="Novak P."/>
            <person name="Neumann P."/>
        </authorList>
    </citation>
    <scope>NUCLEOTIDE SEQUENCE</scope>
</reference>
<dbReference type="Gene3D" id="1.20.1260.60">
    <property type="entry name" value="Vacuolar protein sorting-associated protein Ist1"/>
    <property type="match status" value="1"/>
</dbReference>
<proteinExistence type="inferred from homology"/>
<keyword evidence="4" id="KW-1185">Reference proteome</keyword>
<dbReference type="FunFam" id="1.20.1260.60:FF:000002">
    <property type="entry name" value="Vacuolar protein sorting-associated protein IST1"/>
    <property type="match status" value="1"/>
</dbReference>
<feature type="compositionally biased region" description="Basic and acidic residues" evidence="2">
    <location>
        <begin position="291"/>
        <end position="303"/>
    </location>
</feature>
<dbReference type="Proteomes" id="UP001152523">
    <property type="component" value="Unassembled WGS sequence"/>
</dbReference>
<comment type="similarity">
    <text evidence="1">Belongs to the IST1 family.</text>
</comment>
<dbReference type="InterPro" id="IPR042277">
    <property type="entry name" value="IST1-like"/>
</dbReference>
<dbReference type="PANTHER" id="PTHR12161">
    <property type="entry name" value="IST1 FAMILY MEMBER"/>
    <property type="match status" value="1"/>
</dbReference>